<protein>
    <submittedName>
        <fullName evidence="2">Uncharacterized protein</fullName>
    </submittedName>
</protein>
<dbReference type="Proteomes" id="UP000298030">
    <property type="component" value="Unassembled WGS sequence"/>
</dbReference>
<sequence>MNQAFSPILLIHARPRHQAWLFASVRNRSRGTLRDIGADTRRVPHCQPEEGWRIILPSSKKQSQGWRRPMAGHLPTWRIESSPPPNIAPRHQTTPHYPLRPSPVGGPAQNSRNQHPESQRLLPPTSRQGFVPRGVELRTQPSRPSVASFASRDAVRDQGPKVPGPYRQSPQYRLYQQQGNTPLVA</sequence>
<gene>
    <name evidence="2" type="ORF">FA13DRAFT_401</name>
</gene>
<evidence type="ECO:0000313" key="2">
    <source>
        <dbReference type="EMBL" id="TEB39392.1"/>
    </source>
</evidence>
<accession>A0A4Y7U0S7</accession>
<organism evidence="2 3">
    <name type="scientific">Coprinellus micaceus</name>
    <name type="common">Glistening ink-cap mushroom</name>
    <name type="synonym">Coprinus micaceus</name>
    <dbReference type="NCBI Taxonomy" id="71717"/>
    <lineage>
        <taxon>Eukaryota</taxon>
        <taxon>Fungi</taxon>
        <taxon>Dikarya</taxon>
        <taxon>Basidiomycota</taxon>
        <taxon>Agaricomycotina</taxon>
        <taxon>Agaricomycetes</taxon>
        <taxon>Agaricomycetidae</taxon>
        <taxon>Agaricales</taxon>
        <taxon>Agaricineae</taxon>
        <taxon>Psathyrellaceae</taxon>
        <taxon>Coprinellus</taxon>
    </lineage>
</organism>
<name>A0A4Y7U0S7_COPMI</name>
<proteinExistence type="predicted"/>
<comment type="caution">
    <text evidence="2">The sequence shown here is derived from an EMBL/GenBank/DDBJ whole genome shotgun (WGS) entry which is preliminary data.</text>
</comment>
<dbReference type="AlphaFoldDB" id="A0A4Y7U0S7"/>
<evidence type="ECO:0000313" key="3">
    <source>
        <dbReference type="Proteomes" id="UP000298030"/>
    </source>
</evidence>
<keyword evidence="3" id="KW-1185">Reference proteome</keyword>
<evidence type="ECO:0000256" key="1">
    <source>
        <dbReference type="SAM" id="MobiDB-lite"/>
    </source>
</evidence>
<feature type="compositionally biased region" description="Polar residues" evidence="1">
    <location>
        <begin position="168"/>
        <end position="185"/>
    </location>
</feature>
<reference evidence="2 3" key="1">
    <citation type="journal article" date="2019" name="Nat. Ecol. Evol.">
        <title>Megaphylogeny resolves global patterns of mushroom evolution.</title>
        <authorList>
            <person name="Varga T."/>
            <person name="Krizsan K."/>
            <person name="Foldi C."/>
            <person name="Dima B."/>
            <person name="Sanchez-Garcia M."/>
            <person name="Sanchez-Ramirez S."/>
            <person name="Szollosi G.J."/>
            <person name="Szarkandi J.G."/>
            <person name="Papp V."/>
            <person name="Albert L."/>
            <person name="Andreopoulos W."/>
            <person name="Angelini C."/>
            <person name="Antonin V."/>
            <person name="Barry K.W."/>
            <person name="Bougher N.L."/>
            <person name="Buchanan P."/>
            <person name="Buyck B."/>
            <person name="Bense V."/>
            <person name="Catcheside P."/>
            <person name="Chovatia M."/>
            <person name="Cooper J."/>
            <person name="Damon W."/>
            <person name="Desjardin D."/>
            <person name="Finy P."/>
            <person name="Geml J."/>
            <person name="Haridas S."/>
            <person name="Hughes K."/>
            <person name="Justo A."/>
            <person name="Karasinski D."/>
            <person name="Kautmanova I."/>
            <person name="Kiss B."/>
            <person name="Kocsube S."/>
            <person name="Kotiranta H."/>
            <person name="LaButti K.M."/>
            <person name="Lechner B.E."/>
            <person name="Liimatainen K."/>
            <person name="Lipzen A."/>
            <person name="Lukacs Z."/>
            <person name="Mihaltcheva S."/>
            <person name="Morgado L.N."/>
            <person name="Niskanen T."/>
            <person name="Noordeloos M.E."/>
            <person name="Ohm R.A."/>
            <person name="Ortiz-Santana B."/>
            <person name="Ovrebo C."/>
            <person name="Racz N."/>
            <person name="Riley R."/>
            <person name="Savchenko A."/>
            <person name="Shiryaev A."/>
            <person name="Soop K."/>
            <person name="Spirin V."/>
            <person name="Szebenyi C."/>
            <person name="Tomsovsky M."/>
            <person name="Tulloss R.E."/>
            <person name="Uehling J."/>
            <person name="Grigoriev I.V."/>
            <person name="Vagvolgyi C."/>
            <person name="Papp T."/>
            <person name="Martin F.M."/>
            <person name="Miettinen O."/>
            <person name="Hibbett D.S."/>
            <person name="Nagy L.G."/>
        </authorList>
    </citation>
    <scope>NUCLEOTIDE SEQUENCE [LARGE SCALE GENOMIC DNA]</scope>
    <source>
        <strain evidence="2 3">FP101781</strain>
    </source>
</reference>
<dbReference type="EMBL" id="QPFP01000001">
    <property type="protein sequence ID" value="TEB39392.1"/>
    <property type="molecule type" value="Genomic_DNA"/>
</dbReference>
<feature type="region of interest" description="Disordered" evidence="1">
    <location>
        <begin position="75"/>
        <end position="185"/>
    </location>
</feature>